<dbReference type="InterPro" id="IPR000719">
    <property type="entry name" value="Prot_kinase_dom"/>
</dbReference>
<gene>
    <name evidence="7" type="primary">CDK3</name>
    <name evidence="7" type="ORF">CM83_3946</name>
</gene>
<proteinExistence type="predicted"/>
<organism evidence="7">
    <name type="scientific">Lygus hesperus</name>
    <name type="common">Western plant bug</name>
    <dbReference type="NCBI Taxonomy" id="30085"/>
    <lineage>
        <taxon>Eukaryota</taxon>
        <taxon>Metazoa</taxon>
        <taxon>Ecdysozoa</taxon>
        <taxon>Arthropoda</taxon>
        <taxon>Hexapoda</taxon>
        <taxon>Insecta</taxon>
        <taxon>Pterygota</taxon>
        <taxon>Neoptera</taxon>
        <taxon>Paraneoptera</taxon>
        <taxon>Hemiptera</taxon>
        <taxon>Heteroptera</taxon>
        <taxon>Panheteroptera</taxon>
        <taxon>Cimicomorpha</taxon>
        <taxon>Miridae</taxon>
        <taxon>Mirini</taxon>
        <taxon>Lygus</taxon>
    </lineage>
</organism>
<keyword evidence="2" id="KW-0808">Transferase</keyword>
<evidence type="ECO:0000256" key="3">
    <source>
        <dbReference type="ARBA" id="ARBA00022741"/>
    </source>
</evidence>
<evidence type="ECO:0000256" key="5">
    <source>
        <dbReference type="ARBA" id="ARBA00022840"/>
    </source>
</evidence>
<sequence length="108" mass="12038">MPMSPNVVTLWYRSPELLLDSQYYHTAIDIWSIGCIFGELVLHQSLFPGSTEVEQFQLICDLLGTPTISSWPGLTLVQDLCTKFLTTTASDGSDGGAQITKVFNYQKF</sequence>
<keyword evidence="1" id="KW-0723">Serine/threonine-protein kinase</keyword>
<keyword evidence="4 7" id="KW-0418">Kinase</keyword>
<evidence type="ECO:0000256" key="2">
    <source>
        <dbReference type="ARBA" id="ARBA00022679"/>
    </source>
</evidence>
<dbReference type="AlphaFoldDB" id="A0A0A9XUP3"/>
<keyword evidence="3" id="KW-0547">Nucleotide-binding</keyword>
<dbReference type="GO" id="GO:0005634">
    <property type="term" value="C:nucleus"/>
    <property type="evidence" value="ECO:0007669"/>
    <property type="project" value="TreeGrafter"/>
</dbReference>
<keyword evidence="5" id="KW-0067">ATP-binding</keyword>
<dbReference type="PROSITE" id="PS50011">
    <property type="entry name" value="PROTEIN_KINASE_DOM"/>
    <property type="match status" value="1"/>
</dbReference>
<evidence type="ECO:0000259" key="6">
    <source>
        <dbReference type="PROSITE" id="PS50011"/>
    </source>
</evidence>
<dbReference type="GO" id="GO:0004674">
    <property type="term" value="F:protein serine/threonine kinase activity"/>
    <property type="evidence" value="ECO:0007669"/>
    <property type="project" value="UniProtKB-KW"/>
</dbReference>
<dbReference type="SUPFAM" id="SSF56112">
    <property type="entry name" value="Protein kinase-like (PK-like)"/>
    <property type="match status" value="1"/>
</dbReference>
<dbReference type="InterPro" id="IPR011009">
    <property type="entry name" value="Kinase-like_dom_sf"/>
</dbReference>
<reference evidence="7" key="1">
    <citation type="journal article" date="2014" name="PLoS ONE">
        <title>Transcriptome-Based Identification of ABC Transporters in the Western Tarnished Plant Bug Lygus hesperus.</title>
        <authorList>
            <person name="Hull J.J."/>
            <person name="Chaney K."/>
            <person name="Geib S.M."/>
            <person name="Fabrick J.A."/>
            <person name="Brent C.S."/>
            <person name="Walsh D."/>
            <person name="Lavine L.C."/>
        </authorList>
    </citation>
    <scope>NUCLEOTIDE SEQUENCE</scope>
</reference>
<dbReference type="Gene3D" id="1.10.510.10">
    <property type="entry name" value="Transferase(Phosphotransferase) domain 1"/>
    <property type="match status" value="1"/>
</dbReference>
<dbReference type="PANTHER" id="PTHR24056">
    <property type="entry name" value="CELL DIVISION PROTEIN KINASE"/>
    <property type="match status" value="1"/>
</dbReference>
<reference evidence="7" key="2">
    <citation type="submission" date="2014-07" db="EMBL/GenBank/DDBJ databases">
        <authorList>
            <person name="Hull J."/>
        </authorList>
    </citation>
    <scope>NUCLEOTIDE SEQUENCE</scope>
</reference>
<dbReference type="EMBL" id="GBHO01019990">
    <property type="protein sequence ID" value="JAG23614.1"/>
    <property type="molecule type" value="Transcribed_RNA"/>
</dbReference>
<dbReference type="GO" id="GO:0005524">
    <property type="term" value="F:ATP binding"/>
    <property type="evidence" value="ECO:0007669"/>
    <property type="project" value="UniProtKB-KW"/>
</dbReference>
<evidence type="ECO:0000313" key="7">
    <source>
        <dbReference type="EMBL" id="JAG23614.1"/>
    </source>
</evidence>
<dbReference type="Pfam" id="PF00069">
    <property type="entry name" value="Pkinase"/>
    <property type="match status" value="1"/>
</dbReference>
<accession>A0A0A9XUP3</accession>
<evidence type="ECO:0000256" key="1">
    <source>
        <dbReference type="ARBA" id="ARBA00022527"/>
    </source>
</evidence>
<evidence type="ECO:0000256" key="4">
    <source>
        <dbReference type="ARBA" id="ARBA00022777"/>
    </source>
</evidence>
<feature type="domain" description="Protein kinase" evidence="6">
    <location>
        <begin position="1"/>
        <end position="108"/>
    </location>
</feature>
<protein>
    <submittedName>
        <fullName evidence="7">Cyclin-dependent kinase 3</fullName>
    </submittedName>
</protein>
<name>A0A0A9XUP3_LYGHE</name>
<dbReference type="InterPro" id="IPR050108">
    <property type="entry name" value="CDK"/>
</dbReference>